<dbReference type="InterPro" id="IPR003833">
    <property type="entry name" value="CT_C_D"/>
</dbReference>
<evidence type="ECO:0000313" key="5">
    <source>
        <dbReference type="EMBL" id="KAB1065946.1"/>
    </source>
</evidence>
<dbReference type="GO" id="GO:0005524">
    <property type="term" value="F:ATP binding"/>
    <property type="evidence" value="ECO:0007669"/>
    <property type="project" value="UniProtKB-KW"/>
</dbReference>
<keyword evidence="3" id="KW-0067">ATP-binding</keyword>
<dbReference type="SUPFAM" id="SSF160467">
    <property type="entry name" value="PH0987 N-terminal domain-like"/>
    <property type="match status" value="1"/>
</dbReference>
<evidence type="ECO:0000259" key="4">
    <source>
        <dbReference type="SMART" id="SM00796"/>
    </source>
</evidence>
<evidence type="ECO:0000256" key="1">
    <source>
        <dbReference type="ARBA" id="ARBA00022741"/>
    </source>
</evidence>
<dbReference type="EMBL" id="WACR01000001">
    <property type="protein sequence ID" value="KAB1065946.1"/>
    <property type="molecule type" value="Genomic_DNA"/>
</dbReference>
<organism evidence="5 6">
    <name type="scientific">Salibacter halophilus</name>
    <dbReference type="NCBI Taxonomy" id="1803916"/>
    <lineage>
        <taxon>Bacteria</taxon>
        <taxon>Pseudomonadati</taxon>
        <taxon>Bacteroidota</taxon>
        <taxon>Flavobacteriia</taxon>
        <taxon>Flavobacteriales</taxon>
        <taxon>Salibacteraceae</taxon>
        <taxon>Salibacter</taxon>
    </lineage>
</organism>
<dbReference type="GO" id="GO:0017168">
    <property type="term" value="F:5-oxoprolinase (ATP-hydrolyzing) activity"/>
    <property type="evidence" value="ECO:0007669"/>
    <property type="project" value="UniProtKB-EC"/>
</dbReference>
<evidence type="ECO:0000313" key="6">
    <source>
        <dbReference type="Proteomes" id="UP000435357"/>
    </source>
</evidence>
<dbReference type="NCBIfam" id="TIGR00370">
    <property type="entry name" value="5-oxoprolinase subunit PxpB"/>
    <property type="match status" value="1"/>
</dbReference>
<dbReference type="AlphaFoldDB" id="A0A6N6MAT3"/>
<dbReference type="InterPro" id="IPR010016">
    <property type="entry name" value="PxpB"/>
</dbReference>
<accession>A0A6N6MAT3</accession>
<dbReference type="SUPFAM" id="SSF50891">
    <property type="entry name" value="Cyclophilin-like"/>
    <property type="match status" value="1"/>
</dbReference>
<keyword evidence="1" id="KW-0547">Nucleotide-binding</keyword>
<dbReference type="PANTHER" id="PTHR34698">
    <property type="entry name" value="5-OXOPROLINASE SUBUNIT B"/>
    <property type="match status" value="1"/>
</dbReference>
<dbReference type="PANTHER" id="PTHR34698:SF2">
    <property type="entry name" value="5-OXOPROLINASE SUBUNIT B"/>
    <property type="match status" value="1"/>
</dbReference>
<comment type="caution">
    <text evidence="5">The sequence shown here is derived from an EMBL/GenBank/DDBJ whole genome shotgun (WGS) entry which is preliminary data.</text>
</comment>
<keyword evidence="6" id="KW-1185">Reference proteome</keyword>
<keyword evidence="2 5" id="KW-0378">Hydrolase</keyword>
<dbReference type="Pfam" id="PF02682">
    <property type="entry name" value="CT_C_D"/>
    <property type="match status" value="1"/>
</dbReference>
<sequence length="239" mass="27104">MNQYELTYKPFGTSAILVEWPSKIDENIIQDIVAFENSMEKGKGILDTVIAYNSLTIRYDHKIDYKSEVAKLKEQYKAKNKPAEQNSKCWQIPVCYDTEFGLDLTEIAETKKLSVEKVIELHTNPSYLIYFLGFQPGFLYLGGLDDQIHTPRRASPRLRVAKGSVGIGGAQTGVYPQQTSGGWNILGKSPINFFDITKEQPCFAKAGDRIQFVSIDRETFHEIAAEEEKGNYELKFQSL</sequence>
<dbReference type="Gene3D" id="3.30.1360.40">
    <property type="match status" value="1"/>
</dbReference>
<protein>
    <submittedName>
        <fullName evidence="5">5-oxoprolinase subunit PxpB</fullName>
        <ecNumber evidence="5">3.5.2.9</ecNumber>
    </submittedName>
</protein>
<evidence type="ECO:0000256" key="2">
    <source>
        <dbReference type="ARBA" id="ARBA00022801"/>
    </source>
</evidence>
<dbReference type="RefSeq" id="WP_151165934.1">
    <property type="nucleotide sequence ID" value="NZ_WACR01000001.1"/>
</dbReference>
<dbReference type="OrthoDB" id="9778567at2"/>
<dbReference type="InterPro" id="IPR029000">
    <property type="entry name" value="Cyclophilin-like_dom_sf"/>
</dbReference>
<dbReference type="Proteomes" id="UP000435357">
    <property type="component" value="Unassembled WGS sequence"/>
</dbReference>
<name>A0A6N6MAT3_9FLAO</name>
<evidence type="ECO:0000256" key="3">
    <source>
        <dbReference type="ARBA" id="ARBA00022840"/>
    </source>
</evidence>
<proteinExistence type="predicted"/>
<dbReference type="EC" id="3.5.2.9" evidence="5"/>
<dbReference type="SMART" id="SM00796">
    <property type="entry name" value="AHS1"/>
    <property type="match status" value="1"/>
</dbReference>
<dbReference type="Gene3D" id="2.40.100.10">
    <property type="entry name" value="Cyclophilin-like"/>
    <property type="match status" value="1"/>
</dbReference>
<feature type="domain" description="Carboxyltransferase" evidence="4">
    <location>
        <begin position="6"/>
        <end position="204"/>
    </location>
</feature>
<gene>
    <name evidence="5" type="primary">pxpB</name>
    <name evidence="5" type="ORF">F3059_00300</name>
</gene>
<reference evidence="5 6" key="1">
    <citation type="submission" date="2019-09" db="EMBL/GenBank/DDBJ databases">
        <title>Genomes of Cryomorphaceae.</title>
        <authorList>
            <person name="Bowman J.P."/>
        </authorList>
    </citation>
    <scope>NUCLEOTIDE SEQUENCE [LARGE SCALE GENOMIC DNA]</scope>
    <source>
        <strain evidence="5 6">KCTC 52047</strain>
    </source>
</reference>